<dbReference type="EMBL" id="KQ428545">
    <property type="protein sequence ID" value="KOF66092.1"/>
    <property type="molecule type" value="Genomic_DNA"/>
</dbReference>
<organism evidence="1">
    <name type="scientific">Octopus bimaculoides</name>
    <name type="common">California two-spotted octopus</name>
    <dbReference type="NCBI Taxonomy" id="37653"/>
    <lineage>
        <taxon>Eukaryota</taxon>
        <taxon>Metazoa</taxon>
        <taxon>Spiralia</taxon>
        <taxon>Lophotrochozoa</taxon>
        <taxon>Mollusca</taxon>
        <taxon>Cephalopoda</taxon>
        <taxon>Coleoidea</taxon>
        <taxon>Octopodiformes</taxon>
        <taxon>Octopoda</taxon>
        <taxon>Incirrata</taxon>
        <taxon>Octopodidae</taxon>
        <taxon>Octopus</taxon>
    </lineage>
</organism>
<protein>
    <submittedName>
        <fullName evidence="1">Uncharacterized protein</fullName>
    </submittedName>
</protein>
<evidence type="ECO:0000313" key="1">
    <source>
        <dbReference type="EMBL" id="KOF66092.1"/>
    </source>
</evidence>
<dbReference type="AlphaFoldDB" id="A0A0L8FN46"/>
<accession>A0A0L8FN46</accession>
<name>A0A0L8FN46_OCTBM</name>
<proteinExistence type="predicted"/>
<reference evidence="1" key="1">
    <citation type="submission" date="2015-07" db="EMBL/GenBank/DDBJ databases">
        <title>MeaNS - Measles Nucleotide Surveillance Program.</title>
        <authorList>
            <person name="Tran T."/>
            <person name="Druce J."/>
        </authorList>
    </citation>
    <scope>NUCLEOTIDE SEQUENCE</scope>
    <source>
        <strain evidence="1">UCB-OBI-ISO-001</strain>
        <tissue evidence="1">Gonad</tissue>
    </source>
</reference>
<gene>
    <name evidence="1" type="ORF">OCBIM_22013523mg</name>
</gene>
<sequence length="50" mass="5474">MRLRLGGGQEMSECSHLKQLAKAWFMDGLCGVTIGCTVLHTKASNHCQLI</sequence>